<feature type="transmembrane region" description="Helical" evidence="1">
    <location>
        <begin position="98"/>
        <end position="115"/>
    </location>
</feature>
<dbReference type="RefSeq" id="WP_011327771.1">
    <property type="nucleotide sequence ID" value="NZ_BJXZ01000044.1"/>
</dbReference>
<dbReference type="InterPro" id="IPR021318">
    <property type="entry name" value="DUF2919"/>
</dbReference>
<proteinExistence type="predicted"/>
<sequence>MSRYGPEYWDKYGSYRTPIAFHLSVLVLLRAYFIWIVAGLSRRPELDLMSIFFKSKNDFFIAIAIGAIAIVPIILFCLRRPRESHKSSERLAKIWRYMRWPLILCAVIDLTWLSIQAAHSYYHFSLFLAIQMVVVLWVLWYLAKSRYLTVFFNDWPEPTEKAAAEKRLNKD</sequence>
<keyword evidence="1" id="KW-0812">Transmembrane</keyword>
<feature type="transmembrane region" description="Helical" evidence="1">
    <location>
        <begin position="20"/>
        <end position="39"/>
    </location>
</feature>
<reference evidence="2 3" key="1">
    <citation type="submission" date="2015-03" db="EMBL/GenBank/DDBJ databases">
        <authorList>
            <person name="Xie B.-B."/>
            <person name="Rong J.-C."/>
            <person name="Qin Q.-L."/>
            <person name="Zhang Y.-Z."/>
        </authorList>
    </citation>
    <scope>NUCLEOTIDE SEQUENCE [LARGE SCALE GENOMIC DNA]</scope>
    <source>
        <strain evidence="2 3">KMM 661</strain>
    </source>
</reference>
<dbReference type="AlphaFoldDB" id="A0AAC9XX20"/>
<keyword evidence="3" id="KW-1185">Reference proteome</keyword>
<dbReference type="EMBL" id="CP011036">
    <property type="protein sequence ID" value="ASM53492.1"/>
    <property type="molecule type" value="Genomic_DNA"/>
</dbReference>
<evidence type="ECO:0008006" key="4">
    <source>
        <dbReference type="Google" id="ProtNLM"/>
    </source>
</evidence>
<organism evidence="2 3">
    <name type="scientific">Pseudoalteromonas nigrifaciens</name>
    <dbReference type="NCBI Taxonomy" id="28109"/>
    <lineage>
        <taxon>Bacteria</taxon>
        <taxon>Pseudomonadati</taxon>
        <taxon>Pseudomonadota</taxon>
        <taxon>Gammaproteobacteria</taxon>
        <taxon>Alteromonadales</taxon>
        <taxon>Pseudoalteromonadaceae</taxon>
        <taxon>Pseudoalteromonas</taxon>
    </lineage>
</organism>
<dbReference type="Pfam" id="PF11143">
    <property type="entry name" value="DUF2919"/>
    <property type="match status" value="1"/>
</dbReference>
<evidence type="ECO:0000313" key="3">
    <source>
        <dbReference type="Proteomes" id="UP000198329"/>
    </source>
</evidence>
<protein>
    <recommendedName>
        <fullName evidence="4">DUF2919 domain-containing protein</fullName>
    </recommendedName>
</protein>
<keyword evidence="1" id="KW-1133">Transmembrane helix</keyword>
<evidence type="ECO:0000256" key="1">
    <source>
        <dbReference type="SAM" id="Phobius"/>
    </source>
</evidence>
<accession>A0AAC9XX20</accession>
<dbReference type="KEGG" id="png:PNIG_a1314"/>
<dbReference type="GeneID" id="300941152"/>
<evidence type="ECO:0000313" key="2">
    <source>
        <dbReference type="EMBL" id="ASM53492.1"/>
    </source>
</evidence>
<feature type="transmembrane region" description="Helical" evidence="1">
    <location>
        <begin position="59"/>
        <end position="78"/>
    </location>
</feature>
<name>A0AAC9XX20_9GAMM</name>
<feature type="transmembrane region" description="Helical" evidence="1">
    <location>
        <begin position="121"/>
        <end position="143"/>
    </location>
</feature>
<keyword evidence="1" id="KW-0472">Membrane</keyword>
<dbReference type="Proteomes" id="UP000198329">
    <property type="component" value="Chromosome I"/>
</dbReference>
<gene>
    <name evidence="2" type="ORF">PNIG_a1314</name>
</gene>